<evidence type="ECO:0000313" key="3">
    <source>
        <dbReference type="EMBL" id="NEU69765.1"/>
    </source>
</evidence>
<dbReference type="Proteomes" id="UP000477386">
    <property type="component" value="Unassembled WGS sequence"/>
</dbReference>
<dbReference type="SUPFAM" id="SSF53474">
    <property type="entry name" value="alpha/beta-Hydrolases"/>
    <property type="match status" value="1"/>
</dbReference>
<dbReference type="PANTHER" id="PTHR11487:SF0">
    <property type="entry name" value="S-ACYL FATTY ACID SYNTHASE THIOESTERASE, MEDIUM CHAIN"/>
    <property type="match status" value="1"/>
</dbReference>
<dbReference type="InterPro" id="IPR001031">
    <property type="entry name" value="Thioesterase"/>
</dbReference>
<comment type="similarity">
    <text evidence="1">Belongs to the thioesterase family.</text>
</comment>
<dbReference type="AlphaFoldDB" id="A0A6M0IQG2"/>
<protein>
    <submittedName>
        <fullName evidence="3">Thioesterase</fullName>
    </submittedName>
</protein>
<dbReference type="InterPro" id="IPR012223">
    <property type="entry name" value="TEII"/>
</dbReference>
<evidence type="ECO:0000313" key="4">
    <source>
        <dbReference type="Proteomes" id="UP000477386"/>
    </source>
</evidence>
<dbReference type="GO" id="GO:0008610">
    <property type="term" value="P:lipid biosynthetic process"/>
    <property type="evidence" value="ECO:0007669"/>
    <property type="project" value="TreeGrafter"/>
</dbReference>
<dbReference type="Pfam" id="PF00975">
    <property type="entry name" value="Thioesterase"/>
    <property type="match status" value="1"/>
</dbReference>
<dbReference type="Gene3D" id="3.40.50.1820">
    <property type="entry name" value="alpha/beta hydrolase"/>
    <property type="match status" value="1"/>
</dbReference>
<dbReference type="PANTHER" id="PTHR11487">
    <property type="entry name" value="THIOESTERASE"/>
    <property type="match status" value="1"/>
</dbReference>
<sequence length="247" mass="27950">METIRLFCFPFAAGSCYSYQPLIRQAPPGITWIPMDYPGRGRRLFEPALRTLDAVVDDLFERLKFQLTGPFAFFGHSMGSLVAYRLSCRLRAEGMTPPLHLFLSGRGGASIPEKQRNAKNMTRQEIINEVQEMDGDVSVLLKNPRSFDLYENVLRADMMALESYVYAQTGPAALAIPATVFIGDRDIYTPDEAARWQEDFTHPIDMHVLPGGHFFLFDNGPLIHQAVYKALRSLPTDSAQRYETQHT</sequence>
<gene>
    <name evidence="3" type="ORF">GK091_22990</name>
</gene>
<evidence type="ECO:0000256" key="1">
    <source>
        <dbReference type="ARBA" id="ARBA00007169"/>
    </source>
</evidence>
<organism evidence="3 4">
    <name type="scientific">Spirosoma agri</name>
    <dbReference type="NCBI Taxonomy" id="1987381"/>
    <lineage>
        <taxon>Bacteria</taxon>
        <taxon>Pseudomonadati</taxon>
        <taxon>Bacteroidota</taxon>
        <taxon>Cytophagia</taxon>
        <taxon>Cytophagales</taxon>
        <taxon>Cytophagaceae</taxon>
        <taxon>Spirosoma</taxon>
    </lineage>
</organism>
<reference evidence="3 4" key="1">
    <citation type="submission" date="2020-02" db="EMBL/GenBank/DDBJ databases">
        <title>Draft genome sequence of two Spirosoma agri KCTC 52727 and Spirosoma terrae KCTC 52035.</title>
        <authorList>
            <person name="Rojas J."/>
            <person name="Ambika Manirajan B."/>
            <person name="Ratering S."/>
            <person name="Suarez C."/>
            <person name="Schnell S."/>
        </authorList>
    </citation>
    <scope>NUCLEOTIDE SEQUENCE [LARGE SCALE GENOMIC DNA]</scope>
    <source>
        <strain evidence="3 4">KCTC 52727</strain>
    </source>
</reference>
<comment type="caution">
    <text evidence="3">The sequence shown here is derived from an EMBL/GenBank/DDBJ whole genome shotgun (WGS) entry which is preliminary data.</text>
</comment>
<evidence type="ECO:0000259" key="2">
    <source>
        <dbReference type="Pfam" id="PF00975"/>
    </source>
</evidence>
<keyword evidence="4" id="KW-1185">Reference proteome</keyword>
<dbReference type="PROSITE" id="PS51257">
    <property type="entry name" value="PROKAR_LIPOPROTEIN"/>
    <property type="match status" value="1"/>
</dbReference>
<dbReference type="EMBL" id="JAAGNZ010000002">
    <property type="protein sequence ID" value="NEU69765.1"/>
    <property type="molecule type" value="Genomic_DNA"/>
</dbReference>
<feature type="domain" description="Thioesterase" evidence="2">
    <location>
        <begin position="5"/>
        <end position="219"/>
    </location>
</feature>
<accession>A0A6M0IQG2</accession>
<name>A0A6M0IQG2_9BACT</name>
<dbReference type="InterPro" id="IPR029058">
    <property type="entry name" value="AB_hydrolase_fold"/>
</dbReference>
<proteinExistence type="inferred from homology"/>
<dbReference type="RefSeq" id="WP_164042418.1">
    <property type="nucleotide sequence ID" value="NZ_JAAGNZ010000002.1"/>
</dbReference>